<dbReference type="EMBL" id="JAYMYQ010000006">
    <property type="protein sequence ID" value="KAK7322588.1"/>
    <property type="molecule type" value="Genomic_DNA"/>
</dbReference>
<gene>
    <name evidence="2" type="ORF">VNO77_25976</name>
</gene>
<sequence length="94" mass="11186">MVIRNKVQQRKKHEVQNLIVSTDLAVLANPWKNEDLHSDKDDLQWNAWPWMEQHAAPRSSRRFQIYPRTCVHKDDKERLSGRKEDGGRTVERLP</sequence>
<accession>A0AAN9KUI1</accession>
<proteinExistence type="predicted"/>
<evidence type="ECO:0000313" key="3">
    <source>
        <dbReference type="Proteomes" id="UP001367508"/>
    </source>
</evidence>
<organism evidence="2 3">
    <name type="scientific">Canavalia gladiata</name>
    <name type="common">Sword bean</name>
    <name type="synonym">Dolichos gladiatus</name>
    <dbReference type="NCBI Taxonomy" id="3824"/>
    <lineage>
        <taxon>Eukaryota</taxon>
        <taxon>Viridiplantae</taxon>
        <taxon>Streptophyta</taxon>
        <taxon>Embryophyta</taxon>
        <taxon>Tracheophyta</taxon>
        <taxon>Spermatophyta</taxon>
        <taxon>Magnoliopsida</taxon>
        <taxon>eudicotyledons</taxon>
        <taxon>Gunneridae</taxon>
        <taxon>Pentapetalae</taxon>
        <taxon>rosids</taxon>
        <taxon>fabids</taxon>
        <taxon>Fabales</taxon>
        <taxon>Fabaceae</taxon>
        <taxon>Papilionoideae</taxon>
        <taxon>50 kb inversion clade</taxon>
        <taxon>NPAAA clade</taxon>
        <taxon>indigoferoid/millettioid clade</taxon>
        <taxon>Phaseoleae</taxon>
        <taxon>Canavalia</taxon>
    </lineage>
</organism>
<evidence type="ECO:0000313" key="2">
    <source>
        <dbReference type="EMBL" id="KAK7322588.1"/>
    </source>
</evidence>
<reference evidence="2 3" key="1">
    <citation type="submission" date="2024-01" db="EMBL/GenBank/DDBJ databases">
        <title>The genomes of 5 underutilized Papilionoideae crops provide insights into root nodulation and disease resistanc.</title>
        <authorList>
            <person name="Jiang F."/>
        </authorList>
    </citation>
    <scope>NUCLEOTIDE SEQUENCE [LARGE SCALE GENOMIC DNA]</scope>
    <source>
        <strain evidence="2">LVBAO_FW01</strain>
        <tissue evidence="2">Leaves</tissue>
    </source>
</reference>
<dbReference type="AlphaFoldDB" id="A0AAN9KUI1"/>
<evidence type="ECO:0000256" key="1">
    <source>
        <dbReference type="SAM" id="MobiDB-lite"/>
    </source>
</evidence>
<feature type="region of interest" description="Disordered" evidence="1">
    <location>
        <begin position="74"/>
        <end position="94"/>
    </location>
</feature>
<comment type="caution">
    <text evidence="2">The sequence shown here is derived from an EMBL/GenBank/DDBJ whole genome shotgun (WGS) entry which is preliminary data.</text>
</comment>
<dbReference type="Proteomes" id="UP001367508">
    <property type="component" value="Unassembled WGS sequence"/>
</dbReference>
<keyword evidence="3" id="KW-1185">Reference proteome</keyword>
<protein>
    <submittedName>
        <fullName evidence="2">Uncharacterized protein</fullName>
    </submittedName>
</protein>
<name>A0AAN9KUI1_CANGL</name>